<dbReference type="InterPro" id="IPR052514">
    <property type="entry name" value="SAM-dependent_MTase"/>
</dbReference>
<dbReference type="GO" id="GO:0008168">
    <property type="term" value="F:methyltransferase activity"/>
    <property type="evidence" value="ECO:0007669"/>
    <property type="project" value="UniProtKB-KW"/>
</dbReference>
<evidence type="ECO:0000313" key="3">
    <source>
        <dbReference type="EMBL" id="MDI5968922.1"/>
    </source>
</evidence>
<comment type="caution">
    <text evidence="3">The sequence shown here is derived from an EMBL/GenBank/DDBJ whole genome shotgun (WGS) entry which is preliminary data.</text>
</comment>
<organism evidence="3">
    <name type="scientific">Streptantibioticus silvisoli</name>
    <dbReference type="NCBI Taxonomy" id="2705255"/>
    <lineage>
        <taxon>Bacteria</taxon>
        <taxon>Bacillati</taxon>
        <taxon>Actinomycetota</taxon>
        <taxon>Actinomycetes</taxon>
        <taxon>Kitasatosporales</taxon>
        <taxon>Streptomycetaceae</taxon>
        <taxon>Streptantibioticus</taxon>
    </lineage>
</organism>
<dbReference type="EMBL" id="JABXJJ020000006">
    <property type="protein sequence ID" value="MDI5968922.1"/>
    <property type="molecule type" value="Genomic_DNA"/>
</dbReference>
<dbReference type="PANTHER" id="PTHR34203:SF15">
    <property type="entry name" value="SLL1173 PROTEIN"/>
    <property type="match status" value="1"/>
</dbReference>
<dbReference type="Gene3D" id="3.40.50.150">
    <property type="entry name" value="Vaccinia Virus protein VP39"/>
    <property type="match status" value="1"/>
</dbReference>
<dbReference type="EMBL" id="JAAGKO020000036">
    <property type="protein sequence ID" value="MDI5965472.1"/>
    <property type="molecule type" value="Genomic_DNA"/>
</dbReference>
<keyword evidence="3" id="KW-0808">Transferase</keyword>
<gene>
    <name evidence="2" type="ORF">POF43_022565</name>
    <name evidence="3" type="ORF">POF50_006115</name>
</gene>
<keyword evidence="4" id="KW-1185">Reference proteome</keyword>
<dbReference type="PANTHER" id="PTHR34203">
    <property type="entry name" value="METHYLTRANSFERASE, FKBM FAMILY PROTEIN"/>
    <property type="match status" value="1"/>
</dbReference>
<dbReference type="Proteomes" id="UP001156398">
    <property type="component" value="Unassembled WGS sequence"/>
</dbReference>
<dbReference type="SUPFAM" id="SSF53335">
    <property type="entry name" value="S-adenosyl-L-methionine-dependent methyltransferases"/>
    <property type="match status" value="1"/>
</dbReference>
<name>A0AA90K813_9ACTN</name>
<reference evidence="3 4" key="1">
    <citation type="submission" date="2023-05" db="EMBL/GenBank/DDBJ databases">
        <title>Streptantibioticus silvisoli sp. nov., acidotolerant actinomycetes 1 from pine litter.</title>
        <authorList>
            <person name="Swiecimska M."/>
            <person name="Golinska P."/>
            <person name="Sangal V."/>
            <person name="Wachnowicz B."/>
            <person name="Goodfellow M."/>
        </authorList>
    </citation>
    <scope>NUCLEOTIDE SEQUENCE</scope>
    <source>
        <strain evidence="3">SL13</strain>
        <strain evidence="2 4">SL54</strain>
    </source>
</reference>
<dbReference type="GO" id="GO:0032259">
    <property type="term" value="P:methylation"/>
    <property type="evidence" value="ECO:0007669"/>
    <property type="project" value="UniProtKB-KW"/>
</dbReference>
<accession>A0AA90K813</accession>
<proteinExistence type="predicted"/>
<evidence type="ECO:0000313" key="2">
    <source>
        <dbReference type="EMBL" id="MDI5965472.1"/>
    </source>
</evidence>
<feature type="domain" description="Methyltransferase FkbM" evidence="1">
    <location>
        <begin position="46"/>
        <end position="220"/>
    </location>
</feature>
<evidence type="ECO:0000313" key="4">
    <source>
        <dbReference type="Proteomes" id="UP001156398"/>
    </source>
</evidence>
<dbReference type="InterPro" id="IPR029063">
    <property type="entry name" value="SAM-dependent_MTases_sf"/>
</dbReference>
<sequence>MSKLLDLGGGLHVYAQSIMETRFMHDEIFNEGCYDVDLPDRPFIVDVGGNIGMFVLYIKSKYPDAEIISFEPMPQSAAVFRQNVALHRLEGITLNEVALGSETEGNVMFAFYPMLPGNSTRYPETKVLPMVQMAEAVPQKTVDQMYKVQEVNATVERLASFLPEDRDVDLLKVDVEGAEADVLLGIAADQWPRIHQAVLEVADLDGQLEKVNGILHDAGFTTAVTQAPLTEARNVTYMVHATRT</sequence>
<dbReference type="AlphaFoldDB" id="A0AA90K813"/>
<dbReference type="Pfam" id="PF05050">
    <property type="entry name" value="Methyltransf_21"/>
    <property type="match status" value="1"/>
</dbReference>
<dbReference type="RefSeq" id="WP_271313946.1">
    <property type="nucleotide sequence ID" value="NZ_JAAGKO020000036.1"/>
</dbReference>
<dbReference type="InterPro" id="IPR006342">
    <property type="entry name" value="FkbM_mtfrase"/>
</dbReference>
<protein>
    <submittedName>
        <fullName evidence="3">FkbM family methyltransferase</fullName>
    </submittedName>
</protein>
<dbReference type="NCBIfam" id="TIGR01444">
    <property type="entry name" value="fkbM_fam"/>
    <property type="match status" value="1"/>
</dbReference>
<keyword evidence="3" id="KW-0489">Methyltransferase</keyword>
<evidence type="ECO:0000259" key="1">
    <source>
        <dbReference type="Pfam" id="PF05050"/>
    </source>
</evidence>